<feature type="domain" description="LysM" evidence="3">
    <location>
        <begin position="65"/>
        <end position="111"/>
    </location>
</feature>
<dbReference type="AlphaFoldDB" id="A0A4Y9XLI6"/>
<evidence type="ECO:0000259" key="3">
    <source>
        <dbReference type="PROSITE" id="PS51782"/>
    </source>
</evidence>
<dbReference type="EMBL" id="SEOQ01001951">
    <property type="protein sequence ID" value="TFY50197.1"/>
    <property type="molecule type" value="Genomic_DNA"/>
</dbReference>
<name>A0A4Y9XLI6_9AGAM</name>
<dbReference type="GO" id="GO:0008061">
    <property type="term" value="F:chitin binding"/>
    <property type="evidence" value="ECO:0007669"/>
    <property type="project" value="UniProtKB-KW"/>
</dbReference>
<accession>A0A4Y9XLI6</accession>
<evidence type="ECO:0000256" key="2">
    <source>
        <dbReference type="ARBA" id="ARBA00023026"/>
    </source>
</evidence>
<dbReference type="PANTHER" id="PTHR34997">
    <property type="entry name" value="AM15"/>
    <property type="match status" value="1"/>
</dbReference>
<feature type="domain" description="LysM" evidence="3">
    <location>
        <begin position="129"/>
        <end position="174"/>
    </location>
</feature>
<dbReference type="CDD" id="cd00118">
    <property type="entry name" value="LysM"/>
    <property type="match status" value="2"/>
</dbReference>
<protein>
    <recommendedName>
        <fullName evidence="3">LysM domain-containing protein</fullName>
    </recommendedName>
</protein>
<keyword evidence="1" id="KW-0147">Chitin-binding</keyword>
<dbReference type="SUPFAM" id="SSF54106">
    <property type="entry name" value="LysM domain"/>
    <property type="match status" value="2"/>
</dbReference>
<dbReference type="Pfam" id="PF01476">
    <property type="entry name" value="LysM"/>
    <property type="match status" value="3"/>
</dbReference>
<dbReference type="SMART" id="SM00257">
    <property type="entry name" value="LysM"/>
    <property type="match status" value="3"/>
</dbReference>
<dbReference type="OrthoDB" id="3259334at2759"/>
<evidence type="ECO:0000256" key="1">
    <source>
        <dbReference type="ARBA" id="ARBA00022669"/>
    </source>
</evidence>
<dbReference type="Proteomes" id="UP000298327">
    <property type="component" value="Unassembled WGS sequence"/>
</dbReference>
<evidence type="ECO:0000313" key="4">
    <source>
        <dbReference type="EMBL" id="TFY50197.1"/>
    </source>
</evidence>
<dbReference type="InterPro" id="IPR036779">
    <property type="entry name" value="LysM_dom_sf"/>
</dbReference>
<dbReference type="PANTHER" id="PTHR34997:SF1">
    <property type="entry name" value="PEPTIDOGLYCAN-BINDING LYSIN DOMAIN"/>
    <property type="match status" value="1"/>
</dbReference>
<dbReference type="Gene3D" id="3.10.350.10">
    <property type="entry name" value="LysM domain"/>
    <property type="match status" value="3"/>
</dbReference>
<dbReference type="InterPro" id="IPR052210">
    <property type="entry name" value="LysM1-like"/>
</dbReference>
<gene>
    <name evidence="4" type="ORF">EVG20_g11662</name>
</gene>
<reference evidence="4 5" key="1">
    <citation type="submission" date="2019-02" db="EMBL/GenBank/DDBJ databases">
        <title>Genome sequencing of the rare red list fungi Dentipellis fragilis.</title>
        <authorList>
            <person name="Buettner E."/>
            <person name="Kellner H."/>
        </authorList>
    </citation>
    <scope>NUCLEOTIDE SEQUENCE [LARGE SCALE GENOMIC DNA]</scope>
    <source>
        <strain evidence="4 5">DSM 105465</strain>
    </source>
</reference>
<dbReference type="STRING" id="205917.A0A4Y9XLI6"/>
<keyword evidence="5" id="KW-1185">Reference proteome</keyword>
<proteinExistence type="predicted"/>
<keyword evidence="2" id="KW-0843">Virulence</keyword>
<organism evidence="4 5">
    <name type="scientific">Dentipellis fragilis</name>
    <dbReference type="NCBI Taxonomy" id="205917"/>
    <lineage>
        <taxon>Eukaryota</taxon>
        <taxon>Fungi</taxon>
        <taxon>Dikarya</taxon>
        <taxon>Basidiomycota</taxon>
        <taxon>Agaricomycotina</taxon>
        <taxon>Agaricomycetes</taxon>
        <taxon>Russulales</taxon>
        <taxon>Hericiaceae</taxon>
        <taxon>Dentipellis</taxon>
    </lineage>
</organism>
<feature type="domain" description="LysM" evidence="3">
    <location>
        <begin position="221"/>
        <end position="267"/>
    </location>
</feature>
<evidence type="ECO:0000313" key="5">
    <source>
        <dbReference type="Proteomes" id="UP000298327"/>
    </source>
</evidence>
<comment type="caution">
    <text evidence="4">The sequence shown here is derived from an EMBL/GenBank/DDBJ whole genome shotgun (WGS) entry which is preliminary data.</text>
</comment>
<dbReference type="InterPro" id="IPR018392">
    <property type="entry name" value="LysM"/>
</dbReference>
<sequence>MQERYDTQIHQAPTYYWAKPIAWMDCCRCQAPPCQGPYTTEGCNEYYTIKSASFIHAQFSILIRFLCVHRPGDTCAVLENQFGLTLDQIRHWNIEIDSNCANLQAGLGYCVSGPPAGTGTLPPSRGCAKYYIVTSGDGCNKIDTQFGITLAQFRSWNPMVNADCNLSSMPVLSLGTNATAGMNILPGTQYCVAGPSSTSPAPPPPSPTALETITPGQGCKRYYTIISGDTCQIIENKFSITSQQFTTWNPEINSQCTNIELGFQVHYCVAGP</sequence>
<dbReference type="PROSITE" id="PS51782">
    <property type="entry name" value="LYSM"/>
    <property type="match status" value="3"/>
</dbReference>